<evidence type="ECO:0000256" key="1">
    <source>
        <dbReference type="SAM" id="SignalP"/>
    </source>
</evidence>
<feature type="domain" description="Chitin-binding type-2" evidence="2">
    <location>
        <begin position="162"/>
        <end position="215"/>
    </location>
</feature>
<feature type="domain" description="Chitin-binding type-2" evidence="2">
    <location>
        <begin position="24"/>
        <end position="94"/>
    </location>
</feature>
<evidence type="ECO:0000259" key="2">
    <source>
        <dbReference type="PROSITE" id="PS50940"/>
    </source>
</evidence>
<dbReference type="SMART" id="SM00494">
    <property type="entry name" value="ChtBD2"/>
    <property type="match status" value="3"/>
</dbReference>
<dbReference type="OrthoDB" id="6329730at2759"/>
<evidence type="ECO:0000313" key="3">
    <source>
        <dbReference type="EMBL" id="ASP44166.1"/>
    </source>
</evidence>
<proteinExistence type="evidence at transcript level"/>
<keyword evidence="1" id="KW-0732">Signal</keyword>
<feature type="domain" description="Chitin-binding type-2" evidence="2">
    <location>
        <begin position="100"/>
        <end position="156"/>
    </location>
</feature>
<dbReference type="InterPro" id="IPR036508">
    <property type="entry name" value="Chitin-bd_dom_sf"/>
</dbReference>
<dbReference type="PROSITE" id="PS50940">
    <property type="entry name" value="CHIT_BIND_II"/>
    <property type="match status" value="3"/>
</dbReference>
<dbReference type="Pfam" id="PF01607">
    <property type="entry name" value="CBM_14"/>
    <property type="match status" value="2"/>
</dbReference>
<dbReference type="AlphaFoldDB" id="A0A6S4IPB2"/>
<sequence>MAASLLAIALFVALAVSPSVQVCAPDCTGVDPGTKVRDPTDCTRYYVCVDATGSGVLVPSIDPVECPDGQYFNDQHTSPRCDPINSAPNGFCSQLCNPCEPHCTHAGEVTPDPLDCSTYYVCLQDDHFMSVGCPAETPYFDFMAGECQGDSTLCFHNCDVCEPHCTQQNERVPDPTDCHRFYLCTPPTMSSFLCPHNEIFNRETGVCEEGATCIEECGGGVTDGI</sequence>
<feature type="chain" id="PRO_5028095943" evidence="1">
    <location>
        <begin position="16"/>
        <end position="225"/>
    </location>
</feature>
<feature type="signal peptide" evidence="1">
    <location>
        <begin position="1"/>
        <end position="15"/>
    </location>
</feature>
<organism evidence="3">
    <name type="scientific">Penaeus vannamei</name>
    <name type="common">Whiteleg shrimp</name>
    <name type="synonym">Litopenaeus vannamei</name>
    <dbReference type="NCBI Taxonomy" id="6689"/>
    <lineage>
        <taxon>Eukaryota</taxon>
        <taxon>Metazoa</taxon>
        <taxon>Ecdysozoa</taxon>
        <taxon>Arthropoda</taxon>
        <taxon>Crustacea</taxon>
        <taxon>Multicrustacea</taxon>
        <taxon>Malacostraca</taxon>
        <taxon>Eumalacostraca</taxon>
        <taxon>Eucarida</taxon>
        <taxon>Decapoda</taxon>
        <taxon>Dendrobranchiata</taxon>
        <taxon>Penaeoidea</taxon>
        <taxon>Penaeidae</taxon>
        <taxon>Penaeus</taxon>
    </lineage>
</organism>
<protein>
    <submittedName>
        <fullName evidence="3">Obstructor F2</fullName>
    </submittedName>
</protein>
<dbReference type="GO" id="GO:0005576">
    <property type="term" value="C:extracellular region"/>
    <property type="evidence" value="ECO:0007669"/>
    <property type="project" value="InterPro"/>
</dbReference>
<name>A0A6S4IPB2_PENVA</name>
<dbReference type="GO" id="GO:0008061">
    <property type="term" value="F:chitin binding"/>
    <property type="evidence" value="ECO:0007669"/>
    <property type="project" value="InterPro"/>
</dbReference>
<dbReference type="Gene3D" id="2.170.140.10">
    <property type="entry name" value="Chitin binding domain"/>
    <property type="match status" value="2"/>
</dbReference>
<dbReference type="EMBL" id="MF415541">
    <property type="protein sequence ID" value="ASP44166.1"/>
    <property type="molecule type" value="mRNA"/>
</dbReference>
<reference evidence="3" key="1">
    <citation type="submission" date="2017-06" db="EMBL/GenBank/DDBJ databases">
        <authorList>
            <person name="Li S."/>
            <person name="Li F."/>
            <person name="Xiang J."/>
        </authorList>
    </citation>
    <scope>NUCLEOTIDE SEQUENCE</scope>
</reference>
<dbReference type="InterPro" id="IPR002557">
    <property type="entry name" value="Chitin-bd_dom"/>
</dbReference>
<dbReference type="SUPFAM" id="SSF57625">
    <property type="entry name" value="Invertebrate chitin-binding proteins"/>
    <property type="match status" value="2"/>
</dbReference>
<accession>A0A6S4IPB2</accession>